<dbReference type="CDD" id="cd09076">
    <property type="entry name" value="L1-EN"/>
    <property type="match status" value="1"/>
</dbReference>
<dbReference type="PROSITE" id="PS50878">
    <property type="entry name" value="RT_POL"/>
    <property type="match status" value="1"/>
</dbReference>
<dbReference type="PANTHER" id="PTHR46238">
    <property type="entry name" value="REVERSE TRANSCRIPTASE DOMAIN-CONTAINING PROTEIN"/>
    <property type="match status" value="1"/>
</dbReference>
<keyword evidence="4" id="KW-1185">Reference proteome</keyword>
<dbReference type="InterPro" id="IPR043502">
    <property type="entry name" value="DNA/RNA_pol_sf"/>
</dbReference>
<evidence type="ECO:0000313" key="3">
    <source>
        <dbReference type="EMBL" id="WMV23245.1"/>
    </source>
</evidence>
<evidence type="ECO:0000259" key="2">
    <source>
        <dbReference type="PROSITE" id="PS50878"/>
    </source>
</evidence>
<evidence type="ECO:0000256" key="1">
    <source>
        <dbReference type="SAM" id="MobiDB-lite"/>
    </source>
</evidence>
<dbReference type="Proteomes" id="UP001234989">
    <property type="component" value="Chromosome 4"/>
</dbReference>
<feature type="compositionally biased region" description="Polar residues" evidence="1">
    <location>
        <begin position="68"/>
        <end position="78"/>
    </location>
</feature>
<dbReference type="SUPFAM" id="SSF56219">
    <property type="entry name" value="DNase I-like"/>
    <property type="match status" value="1"/>
</dbReference>
<dbReference type="SUPFAM" id="SSF56672">
    <property type="entry name" value="DNA/RNA polymerases"/>
    <property type="match status" value="1"/>
</dbReference>
<sequence length="1117" mass="127302">MYILPSPDPTCGITSELLAVIVFFISWQYVNENEQATSGKGKSGPMEDAISMSIGSLSEVDNQSLRGETNSDCISIQERTIEDAPPKLNMSENPTQDMLDLFLGPLLKKTHEEKRVELVREEMSLVRDLNKKTRSNPSEDRPVMVKKKSSLKDKRKINIACVQETRWVGSKARDVDGFKLWYSGGSRDRNGVGILVDGDLREQVVEVRRINDRLMLIKLVIGGCTLSVISAYAPQVGLGEEAKKLFYEDLDEVVRGIPITEKIVIGGDFNGHIGATSNGFDDVHGGFGFGERNGGGEPLGTFHSSVAKTQIDYLLLRKGDRGLVKDCKVIPSENCTTQHKVLVMDLEIKRDRRKKIVSDRPRIKWGGLTPDLSREMGEKLSGMGAWSGSGDADTMWNKAASCIREVASKVLGVSRGKFGGHKGDWWWSGEVQGKVEAKKAAYTKLVECVDEEEKRTLKKVYKTTKTEAKLGVTKAKTAAVERLYVELGDKGGDKKLYRLAKARERKARDLDQVKCIKDEEGKVLVDETSIKQRWRRYFHKLLNEEGGGDIVLGELAHSERLRDFGYCRCFRIEEVIRAISRMSRGRATGPDEILVEFWKSTDKAGIEWLTGLFNVIFKTTKMPDEWRWSTMVPWYKNKGDIQNCNNYRGIKLLSHTMKIWERVVEMRVRRGVSISENQFGFMPGRSTTEAIHLMRRLVEKYRERKRDLHMVFNGLEKAYDKVPRSVLWRCLEAKGVPMIYIRAIKDMYGGAKTRVRTVGGDSELFPVEMGLHQGSVLSPFLFPLVMDELTRSIQEKVPWCMLFADDIVLIDETRDRVNARLEVWRQTLESKGFKLSRTKIEYLGCKFSDALEEADMEVRLATQIIPKKESFKYLGSVIQGSGDIDDDVTHRIGVAWMKRRNASGVLCDKKIPPRLKGKFYRVVVRPALLYGAECWPVKNSHVQKMQVAEMRMLRWMCGHTRSDKIRNEVIREKVGVASVVDKLREARLRWFGHVKRRCEDAPVRRCEGLVVEGTRRGRGRPKKYWGEVIRQDLAQLHITEDMTLDRKEWRSRIKVEVLVCETYSLMLFIAFHFSHCSIEATVSSVDYLLSFLLDVGGEEFTANLPRMAMCLIPVKDW</sequence>
<dbReference type="InterPro" id="IPR036691">
    <property type="entry name" value="Endo/exonu/phosph_ase_sf"/>
</dbReference>
<dbReference type="Gene3D" id="3.60.10.10">
    <property type="entry name" value="Endonuclease/exonuclease/phosphatase"/>
    <property type="match status" value="1"/>
</dbReference>
<feature type="domain" description="Reverse transcriptase" evidence="2">
    <location>
        <begin position="615"/>
        <end position="878"/>
    </location>
</feature>
<dbReference type="InterPro" id="IPR000477">
    <property type="entry name" value="RT_dom"/>
</dbReference>
<dbReference type="InterPro" id="IPR043128">
    <property type="entry name" value="Rev_trsase/Diguanyl_cyclase"/>
</dbReference>
<dbReference type="AlphaFoldDB" id="A0AAF0TRI1"/>
<dbReference type="CDD" id="cd01650">
    <property type="entry name" value="RT_nLTR_like"/>
    <property type="match status" value="1"/>
</dbReference>
<dbReference type="EMBL" id="CP133615">
    <property type="protein sequence ID" value="WMV23245.1"/>
    <property type="molecule type" value="Genomic_DNA"/>
</dbReference>
<dbReference type="InterPro" id="IPR005135">
    <property type="entry name" value="Endo/exonuclease/phosphatase"/>
</dbReference>
<dbReference type="Gene3D" id="3.30.70.270">
    <property type="match status" value="1"/>
</dbReference>
<dbReference type="Pfam" id="PF00078">
    <property type="entry name" value="RVT_1"/>
    <property type="match status" value="1"/>
</dbReference>
<dbReference type="Pfam" id="PF03372">
    <property type="entry name" value="Exo_endo_phos"/>
    <property type="match status" value="1"/>
</dbReference>
<feature type="region of interest" description="Disordered" evidence="1">
    <location>
        <begin position="68"/>
        <end position="89"/>
    </location>
</feature>
<name>A0AAF0TRI1_SOLVR</name>
<accession>A0AAF0TRI1</accession>
<dbReference type="PANTHER" id="PTHR46238:SF8">
    <property type="entry name" value="ENDONUCLEASE_EXONUCLEASE_PHOSPHATASE DOMAIN-CONTAINING PROTEIN"/>
    <property type="match status" value="1"/>
</dbReference>
<protein>
    <recommendedName>
        <fullName evidence="2">Reverse transcriptase domain-containing protein</fullName>
    </recommendedName>
</protein>
<proteinExistence type="predicted"/>
<gene>
    <name evidence="3" type="ORF">MTR67_016630</name>
</gene>
<organism evidence="3 4">
    <name type="scientific">Solanum verrucosum</name>
    <dbReference type="NCBI Taxonomy" id="315347"/>
    <lineage>
        <taxon>Eukaryota</taxon>
        <taxon>Viridiplantae</taxon>
        <taxon>Streptophyta</taxon>
        <taxon>Embryophyta</taxon>
        <taxon>Tracheophyta</taxon>
        <taxon>Spermatophyta</taxon>
        <taxon>Magnoliopsida</taxon>
        <taxon>eudicotyledons</taxon>
        <taxon>Gunneridae</taxon>
        <taxon>Pentapetalae</taxon>
        <taxon>asterids</taxon>
        <taxon>lamiids</taxon>
        <taxon>Solanales</taxon>
        <taxon>Solanaceae</taxon>
        <taxon>Solanoideae</taxon>
        <taxon>Solaneae</taxon>
        <taxon>Solanum</taxon>
    </lineage>
</organism>
<reference evidence="3" key="1">
    <citation type="submission" date="2023-08" db="EMBL/GenBank/DDBJ databases">
        <title>A de novo genome assembly of Solanum verrucosum Schlechtendal, a Mexican diploid species geographically isolated from the other diploid A-genome species in potato relatives.</title>
        <authorList>
            <person name="Hosaka K."/>
        </authorList>
    </citation>
    <scope>NUCLEOTIDE SEQUENCE</scope>
    <source>
        <tissue evidence="3">Young leaves</tissue>
    </source>
</reference>
<dbReference type="GO" id="GO:0003824">
    <property type="term" value="F:catalytic activity"/>
    <property type="evidence" value="ECO:0007669"/>
    <property type="project" value="InterPro"/>
</dbReference>
<evidence type="ECO:0000313" key="4">
    <source>
        <dbReference type="Proteomes" id="UP001234989"/>
    </source>
</evidence>